<dbReference type="SUPFAM" id="SSF51419">
    <property type="entry name" value="PLP-binding barrel"/>
    <property type="match status" value="1"/>
</dbReference>
<feature type="domain" description="Alanine racemase N-terminal" evidence="1">
    <location>
        <begin position="7"/>
        <end position="180"/>
    </location>
</feature>
<gene>
    <name evidence="2" type="ORF">UG56_023645</name>
</gene>
<dbReference type="Proteomes" id="UP000033772">
    <property type="component" value="Unassembled WGS sequence"/>
</dbReference>
<evidence type="ECO:0000313" key="2">
    <source>
        <dbReference type="EMBL" id="OIJ24288.1"/>
    </source>
</evidence>
<dbReference type="STRING" id="1844.UG56_023645"/>
<dbReference type="InterPro" id="IPR001608">
    <property type="entry name" value="Ala_racemase_N"/>
</dbReference>
<sequence length="350" mass="38252">MPLKLTVDADRWRKHVQTFAEATPGLVPVAKGNGYGLTLRKLAHQTEWLTGLGTGVDTLAVGTYNEVWEVATRFSGSIYVLTPWRPYSPEINPEIADRIIHTISRPEDLPLLLERQPNARVIVELVTSMRRHGMTPSDLWPTAAIAREHARFEGITMHFGLDGGSLAEVRAQMDAVVGAEAKTVWVSHLSANELAQLRASYGDITFRPRVGTALWLGDRGALHVTATVEDVHPLERGYSYGYRGRTALRAGHLVVASGGTAHGIGLEAPLGDTHLRSRALAVARGGLDAMGQSRSPYTLDGKALWFAEPPHMQESMLTLPSGARVPEVGEELEVRVRYTATSFDEIILDS</sequence>
<accession>A0A1J4N175</accession>
<evidence type="ECO:0000313" key="3">
    <source>
        <dbReference type="Proteomes" id="UP000033772"/>
    </source>
</evidence>
<keyword evidence="3" id="KW-1185">Reference proteome</keyword>
<protein>
    <submittedName>
        <fullName evidence="2">Alanine racemase</fullName>
    </submittedName>
</protein>
<dbReference type="EMBL" id="JZDQ02000042">
    <property type="protein sequence ID" value="OIJ24288.1"/>
    <property type="molecule type" value="Genomic_DNA"/>
</dbReference>
<dbReference type="AlphaFoldDB" id="A0A1J4N175"/>
<organism evidence="2 3">
    <name type="scientific">Nocardioides luteus</name>
    <dbReference type="NCBI Taxonomy" id="1844"/>
    <lineage>
        <taxon>Bacteria</taxon>
        <taxon>Bacillati</taxon>
        <taxon>Actinomycetota</taxon>
        <taxon>Actinomycetes</taxon>
        <taxon>Propionibacteriales</taxon>
        <taxon>Nocardioidaceae</taxon>
        <taxon>Nocardioides</taxon>
    </lineage>
</organism>
<name>A0A1J4N175_9ACTN</name>
<dbReference type="OrthoDB" id="2986620at2"/>
<dbReference type="Gene3D" id="3.20.20.10">
    <property type="entry name" value="Alanine racemase"/>
    <property type="match status" value="1"/>
</dbReference>
<reference evidence="2" key="1">
    <citation type="submission" date="2016-10" db="EMBL/GenBank/DDBJ databases">
        <title>Draft Genome Sequence of Nocardioides luteus Strain BAFB, an Alkane-Degrading Bacterium Isolated from JP-7 Polluted Soil.</title>
        <authorList>
            <person name="Brown L."/>
            <person name="Ruiz O.N."/>
            <person name="Gunasekera T."/>
        </authorList>
    </citation>
    <scope>NUCLEOTIDE SEQUENCE [LARGE SCALE GENOMIC DNA]</scope>
    <source>
        <strain evidence="2">BAFB</strain>
    </source>
</reference>
<comment type="caution">
    <text evidence="2">The sequence shown here is derived from an EMBL/GenBank/DDBJ whole genome shotgun (WGS) entry which is preliminary data.</text>
</comment>
<proteinExistence type="predicted"/>
<dbReference type="RefSeq" id="WP_045551564.1">
    <property type="nucleotide sequence ID" value="NZ_JZDQ02000042.1"/>
</dbReference>
<evidence type="ECO:0000259" key="1">
    <source>
        <dbReference type="Pfam" id="PF01168"/>
    </source>
</evidence>
<dbReference type="InterPro" id="IPR029066">
    <property type="entry name" value="PLP-binding_barrel"/>
</dbReference>
<dbReference type="Pfam" id="PF01168">
    <property type="entry name" value="Ala_racemase_N"/>
    <property type="match status" value="1"/>
</dbReference>